<dbReference type="GO" id="GO:1902073">
    <property type="term" value="P:positive regulation of hypoxia-inducible factor-1alpha signaling pathway"/>
    <property type="evidence" value="ECO:0007669"/>
    <property type="project" value="InterPro"/>
</dbReference>
<dbReference type="PANTHER" id="PTHR15628:SF1">
    <property type="entry name" value="RWD DOMAIN-CONTAINING PROTEIN 3"/>
    <property type="match status" value="1"/>
</dbReference>
<dbReference type="FunFam" id="3.10.110.10:FF:000050">
    <property type="entry name" value="eIF-2-alpha kinase GCN2"/>
    <property type="match status" value="1"/>
</dbReference>
<dbReference type="Ensembl" id="ENSHHUT00000077210.1">
    <property type="protein sequence ID" value="ENSHHUP00000074761.1"/>
    <property type="gene ID" value="ENSHHUG00000043834.1"/>
</dbReference>
<dbReference type="CDD" id="cd23819">
    <property type="entry name" value="RWD_RWDD3"/>
    <property type="match status" value="1"/>
</dbReference>
<evidence type="ECO:0000259" key="7">
    <source>
        <dbReference type="PROSITE" id="PS50908"/>
    </source>
</evidence>
<dbReference type="InterPro" id="IPR038840">
    <property type="entry name" value="RWDD3"/>
</dbReference>
<keyword evidence="5" id="KW-0539">Nucleus</keyword>
<protein>
    <recommendedName>
        <fullName evidence="3">RWD domain-containing protein 3</fullName>
    </recommendedName>
</protein>
<evidence type="ECO:0000256" key="2">
    <source>
        <dbReference type="ARBA" id="ARBA00004496"/>
    </source>
</evidence>
<reference evidence="9" key="1">
    <citation type="submission" date="2018-06" db="EMBL/GenBank/DDBJ databases">
        <title>Genome assembly of Danube salmon.</title>
        <authorList>
            <person name="Macqueen D.J."/>
            <person name="Gundappa M.K."/>
        </authorList>
    </citation>
    <scope>NUCLEOTIDE SEQUENCE [LARGE SCALE GENOMIC DNA]</scope>
</reference>
<evidence type="ECO:0000313" key="9">
    <source>
        <dbReference type="Proteomes" id="UP000314982"/>
    </source>
</evidence>
<proteinExistence type="predicted"/>
<evidence type="ECO:0000256" key="5">
    <source>
        <dbReference type="ARBA" id="ARBA00023242"/>
    </source>
</evidence>
<dbReference type="GeneTree" id="ENSGT00390000000954"/>
<comment type="function">
    <text evidence="6">Enhancer of SUMO conjugation. Increases SUMO conjugation to proteins by promoting the: binding of E1 and E2 enzymes, thioester linkage between SUMO and ube2i/ubc9 and transfer of SUMO to specific target proteins which include hif1a, pias, nfkbia, nr3c1 and top1. Has no effect on ubiquitination.</text>
</comment>
<evidence type="ECO:0000256" key="1">
    <source>
        <dbReference type="ARBA" id="ARBA00004123"/>
    </source>
</evidence>
<dbReference type="InterPro" id="IPR016135">
    <property type="entry name" value="UBQ-conjugating_enzyme/RWD"/>
</dbReference>
<dbReference type="PANTHER" id="PTHR15628">
    <property type="entry name" value="RWD DOMAIN-CONTAINING PROTEIN 3"/>
    <property type="match status" value="1"/>
</dbReference>
<dbReference type="GO" id="GO:0010468">
    <property type="term" value="P:regulation of gene expression"/>
    <property type="evidence" value="ECO:0007669"/>
    <property type="project" value="UniProtKB-ARBA"/>
</dbReference>
<evidence type="ECO:0000256" key="4">
    <source>
        <dbReference type="ARBA" id="ARBA00022490"/>
    </source>
</evidence>
<sequence>MSELALDEMSVLSAIYCEKDEFELLEKSAEKGFVFCIQMELEAATSERTLLSLLFQLPTEYPHCVPEISVSSEQLSRKQCQHIKQSLLEKASALEPEPMVYELLLWLQQNFTELTLNDQSQVKEVEEEGGEEETWIALFLIDHMRSKTKYIKTIEKWSSELGLTGRLFWGKLILVLLQGARRSIKEYIHLQRTVKVDVDSSGKRCKEKMMRVLCETQVSDLKRISSFEIKECLSLEELKGEFEQVGLLKLYQEFVTTLP</sequence>
<comment type="subcellular location">
    <subcellularLocation>
        <location evidence="2">Cytoplasm</location>
    </subcellularLocation>
    <subcellularLocation>
        <location evidence="1">Nucleus</location>
    </subcellularLocation>
</comment>
<dbReference type="Pfam" id="PF05773">
    <property type="entry name" value="RWD"/>
    <property type="match status" value="1"/>
</dbReference>
<dbReference type="PROSITE" id="PS50908">
    <property type="entry name" value="RWD"/>
    <property type="match status" value="1"/>
</dbReference>
<dbReference type="CDD" id="cd24164">
    <property type="entry name" value="RWDD3_C"/>
    <property type="match status" value="1"/>
</dbReference>
<dbReference type="AlphaFoldDB" id="A0A4W5QBQ5"/>
<dbReference type="GO" id="GO:0005737">
    <property type="term" value="C:cytoplasm"/>
    <property type="evidence" value="ECO:0007669"/>
    <property type="project" value="UniProtKB-SubCell"/>
</dbReference>
<evidence type="ECO:0000313" key="8">
    <source>
        <dbReference type="Ensembl" id="ENSHHUP00000074761.1"/>
    </source>
</evidence>
<name>A0A4W5QBQ5_9TELE</name>
<dbReference type="Proteomes" id="UP000314982">
    <property type="component" value="Unassembled WGS sequence"/>
</dbReference>
<dbReference type="GO" id="GO:0033554">
    <property type="term" value="P:cellular response to stress"/>
    <property type="evidence" value="ECO:0007669"/>
    <property type="project" value="UniProtKB-ARBA"/>
</dbReference>
<accession>A0A4W5QBQ5</accession>
<reference evidence="8" key="3">
    <citation type="submission" date="2025-09" db="UniProtKB">
        <authorList>
            <consortium name="Ensembl"/>
        </authorList>
    </citation>
    <scope>IDENTIFICATION</scope>
</reference>
<dbReference type="Gene3D" id="3.10.110.10">
    <property type="entry name" value="Ubiquitin Conjugating Enzyme"/>
    <property type="match status" value="1"/>
</dbReference>
<reference evidence="8" key="2">
    <citation type="submission" date="2025-08" db="UniProtKB">
        <authorList>
            <consortium name="Ensembl"/>
        </authorList>
    </citation>
    <scope>IDENTIFICATION</scope>
</reference>
<feature type="domain" description="RWD" evidence="7">
    <location>
        <begin position="7"/>
        <end position="114"/>
    </location>
</feature>
<organism evidence="8 9">
    <name type="scientific">Hucho hucho</name>
    <name type="common">huchen</name>
    <dbReference type="NCBI Taxonomy" id="62062"/>
    <lineage>
        <taxon>Eukaryota</taxon>
        <taxon>Metazoa</taxon>
        <taxon>Chordata</taxon>
        <taxon>Craniata</taxon>
        <taxon>Vertebrata</taxon>
        <taxon>Euteleostomi</taxon>
        <taxon>Actinopterygii</taxon>
        <taxon>Neopterygii</taxon>
        <taxon>Teleostei</taxon>
        <taxon>Protacanthopterygii</taxon>
        <taxon>Salmoniformes</taxon>
        <taxon>Salmonidae</taxon>
        <taxon>Salmoninae</taxon>
        <taxon>Hucho</taxon>
    </lineage>
</organism>
<dbReference type="InterPro" id="IPR006575">
    <property type="entry name" value="RWD_dom"/>
</dbReference>
<keyword evidence="9" id="KW-1185">Reference proteome</keyword>
<evidence type="ECO:0000256" key="3">
    <source>
        <dbReference type="ARBA" id="ARBA00015444"/>
    </source>
</evidence>
<keyword evidence="4" id="KW-0963">Cytoplasm</keyword>
<dbReference type="SUPFAM" id="SSF54495">
    <property type="entry name" value="UBC-like"/>
    <property type="match status" value="1"/>
</dbReference>
<evidence type="ECO:0000256" key="6">
    <source>
        <dbReference type="ARBA" id="ARBA00053748"/>
    </source>
</evidence>
<dbReference type="GO" id="GO:0005634">
    <property type="term" value="C:nucleus"/>
    <property type="evidence" value="ECO:0007669"/>
    <property type="project" value="UniProtKB-SubCell"/>
</dbReference>
<dbReference type="GO" id="GO:0033235">
    <property type="term" value="P:positive regulation of protein sumoylation"/>
    <property type="evidence" value="ECO:0007669"/>
    <property type="project" value="InterPro"/>
</dbReference>
<dbReference type="SMART" id="SM00591">
    <property type="entry name" value="RWD"/>
    <property type="match status" value="1"/>
</dbReference>